<dbReference type="GO" id="GO:0006351">
    <property type="term" value="P:DNA-templated transcription"/>
    <property type="evidence" value="ECO:0007669"/>
    <property type="project" value="InterPro"/>
</dbReference>
<dbReference type="CDD" id="cd12148">
    <property type="entry name" value="fungal_TF_MHR"/>
    <property type="match status" value="1"/>
</dbReference>
<dbReference type="InterPro" id="IPR007219">
    <property type="entry name" value="XnlR_reg_dom"/>
</dbReference>
<keyword evidence="3" id="KW-0539">Nucleus</keyword>
<dbReference type="EMBL" id="JAUTXT010000001">
    <property type="protein sequence ID" value="KAK3679751.1"/>
    <property type="molecule type" value="Genomic_DNA"/>
</dbReference>
<dbReference type="AlphaFoldDB" id="A0AAE0WWJ9"/>
<dbReference type="PROSITE" id="PS50048">
    <property type="entry name" value="ZN2_CY6_FUNGAL_2"/>
    <property type="match status" value="1"/>
</dbReference>
<feature type="domain" description="Zn(2)-C6 fungal-type" evidence="5">
    <location>
        <begin position="15"/>
        <end position="45"/>
    </location>
</feature>
<keyword evidence="2" id="KW-0479">Metal-binding</keyword>
<sequence>MADSELRKAAKPGKACLGCYRRKLKCSQEQTGCTNCVKANLPCVFPTADQGVKRKRGPYKKDKPPRERHLEHLVKYLKPQDTSTGAAQSGMDSTTVGDSTLLNGNGKSRINLARVPADKPSASEDLVKDALIALTQTSLDQGPTFDSKDRAESPICMSQAVPACGPLEGLDLTPARFAQYWQLYQARVDPVTKLLHCPTLASAFFSHVSELSTLSPDTQTLICSICFMAVGTCTVKEAEKRFGEPRESLLRRYSTLVESSFADDSGTPSLESLQALVLYMIGIRRKDDATSISALFGLARRLVQHLELNEDPGTSHIPLEAELRRRLWWHLCSVEFRAAEESSVRTKSIKDGSGVRLPGNYSDIDLNITTAEPPEPCIGRSDMTPVLLRWECQNMVHELWKAKRPHNIGRLALTQQEITAAQTRMFRQTEARLERDYVRYLHKSRPIDWWGLTYHELLFVKVRMMINHPFSQVPTKDMSSLERSQILQSSVAIINLTHRMVTDPRVEVWHWYGRGYVQWHSLAIVVAELGRIKNKVFASSAWAVLDPILADWDTLYSQKKEEPAWVHVNALITRARQLRDADVRPTKDSGNTAELSSDHATSMTSNPSKQSRPSVPNSYTPAGSDMSTNQKLTDPAFLPDIYDLSAPGALAFAAQQEMTPLSLHEQDGHYSGFSIDPPAFDMDMDLASFDQLDHIDFSAFDAVFGGDLWDFENLQGAFVTHCPDMMSSGLA</sequence>
<accession>A0AAE0WWJ9</accession>
<dbReference type="SMART" id="SM00066">
    <property type="entry name" value="GAL4"/>
    <property type="match status" value="1"/>
</dbReference>
<dbReference type="InterPro" id="IPR001138">
    <property type="entry name" value="Zn2Cys6_DnaBD"/>
</dbReference>
<keyword evidence="7" id="KW-1185">Reference proteome</keyword>
<evidence type="ECO:0000313" key="6">
    <source>
        <dbReference type="EMBL" id="KAK3679751.1"/>
    </source>
</evidence>
<dbReference type="GO" id="GO:0005634">
    <property type="term" value="C:nucleus"/>
    <property type="evidence" value="ECO:0007669"/>
    <property type="project" value="UniProtKB-SubCell"/>
</dbReference>
<reference evidence="6" key="1">
    <citation type="submission" date="2023-07" db="EMBL/GenBank/DDBJ databases">
        <title>Black Yeasts Isolated from many extreme environments.</title>
        <authorList>
            <person name="Coleine C."/>
            <person name="Stajich J.E."/>
            <person name="Selbmann L."/>
        </authorList>
    </citation>
    <scope>NUCLEOTIDE SEQUENCE</scope>
    <source>
        <strain evidence="6">CCFEE 5485</strain>
    </source>
</reference>
<name>A0AAE0WWJ9_9PEZI</name>
<evidence type="ECO:0000313" key="7">
    <source>
        <dbReference type="Proteomes" id="UP001274830"/>
    </source>
</evidence>
<comment type="subcellular location">
    <subcellularLocation>
        <location evidence="1">Nucleus</location>
    </subcellularLocation>
</comment>
<dbReference type="Pfam" id="PF00172">
    <property type="entry name" value="Zn_clus"/>
    <property type="match status" value="1"/>
</dbReference>
<dbReference type="PANTHER" id="PTHR31001">
    <property type="entry name" value="UNCHARACTERIZED TRANSCRIPTIONAL REGULATORY PROTEIN"/>
    <property type="match status" value="1"/>
</dbReference>
<evidence type="ECO:0000256" key="4">
    <source>
        <dbReference type="SAM" id="MobiDB-lite"/>
    </source>
</evidence>
<dbReference type="InterPro" id="IPR036864">
    <property type="entry name" value="Zn2-C6_fun-type_DNA-bd_sf"/>
</dbReference>
<dbReference type="Pfam" id="PF04082">
    <property type="entry name" value="Fungal_trans"/>
    <property type="match status" value="1"/>
</dbReference>
<dbReference type="GO" id="GO:0003677">
    <property type="term" value="F:DNA binding"/>
    <property type="evidence" value="ECO:0007669"/>
    <property type="project" value="InterPro"/>
</dbReference>
<gene>
    <name evidence="6" type="ORF">LTR78_000127</name>
</gene>
<comment type="caution">
    <text evidence="6">The sequence shown here is derived from an EMBL/GenBank/DDBJ whole genome shotgun (WGS) entry which is preliminary data.</text>
</comment>
<feature type="region of interest" description="Disordered" evidence="4">
    <location>
        <begin position="80"/>
        <end position="103"/>
    </location>
</feature>
<evidence type="ECO:0000256" key="2">
    <source>
        <dbReference type="ARBA" id="ARBA00022723"/>
    </source>
</evidence>
<dbReference type="GO" id="GO:0008270">
    <property type="term" value="F:zinc ion binding"/>
    <property type="evidence" value="ECO:0007669"/>
    <property type="project" value="InterPro"/>
</dbReference>
<dbReference type="GO" id="GO:0000981">
    <property type="term" value="F:DNA-binding transcription factor activity, RNA polymerase II-specific"/>
    <property type="evidence" value="ECO:0007669"/>
    <property type="project" value="InterPro"/>
</dbReference>
<dbReference type="CDD" id="cd00067">
    <property type="entry name" value="GAL4"/>
    <property type="match status" value="1"/>
</dbReference>
<proteinExistence type="predicted"/>
<dbReference type="PANTHER" id="PTHR31001:SF85">
    <property type="entry name" value="ZN(II)2CYS6 TRANSCRIPTION FACTOR (EUROFUNG)"/>
    <property type="match status" value="1"/>
</dbReference>
<feature type="region of interest" description="Disordered" evidence="4">
    <location>
        <begin position="581"/>
        <end position="630"/>
    </location>
</feature>
<evidence type="ECO:0000256" key="3">
    <source>
        <dbReference type="ARBA" id="ARBA00023242"/>
    </source>
</evidence>
<feature type="compositionally biased region" description="Polar residues" evidence="4">
    <location>
        <begin position="588"/>
        <end position="630"/>
    </location>
</feature>
<evidence type="ECO:0000256" key="1">
    <source>
        <dbReference type="ARBA" id="ARBA00004123"/>
    </source>
</evidence>
<organism evidence="6 7">
    <name type="scientific">Recurvomyces mirabilis</name>
    <dbReference type="NCBI Taxonomy" id="574656"/>
    <lineage>
        <taxon>Eukaryota</taxon>
        <taxon>Fungi</taxon>
        <taxon>Dikarya</taxon>
        <taxon>Ascomycota</taxon>
        <taxon>Pezizomycotina</taxon>
        <taxon>Dothideomycetes</taxon>
        <taxon>Dothideomycetidae</taxon>
        <taxon>Mycosphaerellales</taxon>
        <taxon>Teratosphaeriaceae</taxon>
        <taxon>Recurvomyces</taxon>
    </lineage>
</organism>
<evidence type="ECO:0000259" key="5">
    <source>
        <dbReference type="PROSITE" id="PS50048"/>
    </source>
</evidence>
<dbReference type="SUPFAM" id="SSF57701">
    <property type="entry name" value="Zn2/Cys6 DNA-binding domain"/>
    <property type="match status" value="1"/>
</dbReference>
<dbReference type="InterPro" id="IPR050613">
    <property type="entry name" value="Sec_Metabolite_Reg"/>
</dbReference>
<protein>
    <recommendedName>
        <fullName evidence="5">Zn(2)-C6 fungal-type domain-containing protein</fullName>
    </recommendedName>
</protein>
<dbReference type="Proteomes" id="UP001274830">
    <property type="component" value="Unassembled WGS sequence"/>
</dbReference>
<dbReference type="Gene3D" id="4.10.240.10">
    <property type="entry name" value="Zn(2)-C6 fungal-type DNA-binding domain"/>
    <property type="match status" value="1"/>
</dbReference>